<accession>A0A8S1CR46</accession>
<dbReference type="GO" id="GO:0007298">
    <property type="term" value="P:border follicle cell migration"/>
    <property type="evidence" value="ECO:0007669"/>
    <property type="project" value="UniProtKB-ARBA"/>
</dbReference>
<dbReference type="GO" id="GO:0030017">
    <property type="term" value="C:sarcomere"/>
    <property type="evidence" value="ECO:0007669"/>
    <property type="project" value="UniProtKB-ARBA"/>
</dbReference>
<keyword evidence="4" id="KW-0963">Cytoplasm</keyword>
<feature type="region of interest" description="Disordered" evidence="15">
    <location>
        <begin position="2750"/>
        <end position="2773"/>
    </location>
</feature>
<feature type="region of interest" description="Disordered" evidence="15">
    <location>
        <begin position="1548"/>
        <end position="1572"/>
    </location>
</feature>
<dbReference type="InterPro" id="IPR000048">
    <property type="entry name" value="IQ_motif_EF-hand-BS"/>
</dbReference>
<dbReference type="OrthoDB" id="6108017at2759"/>
<comment type="similarity">
    <text evidence="2 14">Belongs to the TRAFAC class myosin-kinesin ATPase superfamily. Myosin family.</text>
</comment>
<evidence type="ECO:0000256" key="16">
    <source>
        <dbReference type="SAM" id="SignalP"/>
    </source>
</evidence>
<dbReference type="FunFam" id="1.20.5.340:FF:000025">
    <property type="entry name" value="Myosin heavy chain, isoform G"/>
    <property type="match status" value="1"/>
</dbReference>
<dbReference type="FunFam" id="1.20.5.370:FF:000010">
    <property type="entry name" value="Myosin heavy chain, isoform G"/>
    <property type="match status" value="1"/>
</dbReference>
<feature type="region of interest" description="Disordered" evidence="15">
    <location>
        <begin position="725"/>
        <end position="746"/>
    </location>
</feature>
<dbReference type="GO" id="GO:0048513">
    <property type="term" value="P:animal organ development"/>
    <property type="evidence" value="ECO:0007669"/>
    <property type="project" value="UniProtKB-ARBA"/>
</dbReference>
<evidence type="ECO:0000256" key="7">
    <source>
        <dbReference type="ARBA" id="ARBA00023054"/>
    </source>
</evidence>
<feature type="compositionally biased region" description="Gly residues" evidence="15">
    <location>
        <begin position="1551"/>
        <end position="1564"/>
    </location>
</feature>
<dbReference type="GO" id="GO:0000146">
    <property type="term" value="F:microfilament motor activity"/>
    <property type="evidence" value="ECO:0007669"/>
    <property type="project" value="TreeGrafter"/>
</dbReference>
<organism evidence="19 20">
    <name type="scientific">Cloeon dipterum</name>
    <dbReference type="NCBI Taxonomy" id="197152"/>
    <lineage>
        <taxon>Eukaryota</taxon>
        <taxon>Metazoa</taxon>
        <taxon>Ecdysozoa</taxon>
        <taxon>Arthropoda</taxon>
        <taxon>Hexapoda</taxon>
        <taxon>Insecta</taxon>
        <taxon>Pterygota</taxon>
        <taxon>Palaeoptera</taxon>
        <taxon>Ephemeroptera</taxon>
        <taxon>Pisciforma</taxon>
        <taxon>Baetidae</taxon>
        <taxon>Cloeon</taxon>
    </lineage>
</organism>
<evidence type="ECO:0000256" key="14">
    <source>
        <dbReference type="PROSITE-ProRule" id="PRU00782"/>
    </source>
</evidence>
<dbReference type="FunFam" id="1.10.10.820:FF:000001">
    <property type="entry name" value="Myosin heavy chain"/>
    <property type="match status" value="1"/>
</dbReference>
<dbReference type="GO" id="GO:0040011">
    <property type="term" value="P:locomotion"/>
    <property type="evidence" value="ECO:0007669"/>
    <property type="project" value="UniProtKB-ARBA"/>
</dbReference>
<dbReference type="FunFam" id="1.20.120.720:FF:000001">
    <property type="entry name" value="Myosin heavy chain, muscle"/>
    <property type="match status" value="1"/>
</dbReference>
<protein>
    <recommendedName>
        <fullName evidence="21">Myosin motor domain-containing protein</fullName>
    </recommendedName>
</protein>
<feature type="chain" id="PRO_5035853973" description="Myosin motor domain-containing protein" evidence="16">
    <location>
        <begin position="29"/>
        <end position="2876"/>
    </location>
</feature>
<dbReference type="InterPro" id="IPR004009">
    <property type="entry name" value="SH3_Myosin"/>
</dbReference>
<dbReference type="GO" id="GO:0016020">
    <property type="term" value="C:membrane"/>
    <property type="evidence" value="ECO:0007669"/>
    <property type="project" value="TreeGrafter"/>
</dbReference>
<dbReference type="FunFam" id="3.40.850.10:FF:000024">
    <property type="entry name" value="Myosin heavy chain, isoform J"/>
    <property type="match status" value="1"/>
</dbReference>
<dbReference type="SUPFAM" id="SSF90257">
    <property type="entry name" value="Myosin rod fragments"/>
    <property type="match status" value="6"/>
</dbReference>
<dbReference type="Gene3D" id="1.20.120.720">
    <property type="entry name" value="Myosin VI head, motor domain, U50 subdomain"/>
    <property type="match status" value="1"/>
</dbReference>
<dbReference type="GO" id="GO:0032982">
    <property type="term" value="C:myosin filament"/>
    <property type="evidence" value="ECO:0007669"/>
    <property type="project" value="UniProtKB-KW"/>
</dbReference>
<keyword evidence="5 14" id="KW-0547">Nucleotide-binding</keyword>
<evidence type="ECO:0000256" key="15">
    <source>
        <dbReference type="SAM" id="MobiDB-lite"/>
    </source>
</evidence>
<evidence type="ECO:0000259" key="17">
    <source>
        <dbReference type="PROSITE" id="PS51456"/>
    </source>
</evidence>
<dbReference type="GO" id="GO:0007424">
    <property type="term" value="P:open tracheal system development"/>
    <property type="evidence" value="ECO:0007669"/>
    <property type="project" value="UniProtKB-ARBA"/>
</dbReference>
<dbReference type="Gene3D" id="1.20.5.340">
    <property type="match status" value="5"/>
</dbReference>
<evidence type="ECO:0000256" key="10">
    <source>
        <dbReference type="ARBA" id="ARBA00023179"/>
    </source>
</evidence>
<dbReference type="SUPFAM" id="SSF52540">
    <property type="entry name" value="P-loop containing nucleoside triphosphate hydrolases"/>
    <property type="match status" value="2"/>
</dbReference>
<evidence type="ECO:0000256" key="6">
    <source>
        <dbReference type="ARBA" id="ARBA00022840"/>
    </source>
</evidence>
<comment type="caution">
    <text evidence="19">The sequence shown here is derived from an EMBL/GenBank/DDBJ whole genome shotgun (WGS) entry which is preliminary data.</text>
</comment>
<dbReference type="PRINTS" id="PR00193">
    <property type="entry name" value="MYOSINHEAVY"/>
</dbReference>
<dbReference type="GO" id="GO:0007015">
    <property type="term" value="P:actin filament organization"/>
    <property type="evidence" value="ECO:0007669"/>
    <property type="project" value="TreeGrafter"/>
</dbReference>
<evidence type="ECO:0000256" key="4">
    <source>
        <dbReference type="ARBA" id="ARBA00022490"/>
    </source>
</evidence>
<name>A0A8S1CR46_9INSE</name>
<feature type="compositionally biased region" description="Basic and acidic residues" evidence="15">
    <location>
        <begin position="2051"/>
        <end position="2065"/>
    </location>
</feature>
<dbReference type="GO" id="GO:0005524">
    <property type="term" value="F:ATP binding"/>
    <property type="evidence" value="ECO:0007669"/>
    <property type="project" value="UniProtKB-UniRule"/>
</dbReference>
<evidence type="ECO:0000256" key="5">
    <source>
        <dbReference type="ARBA" id="ARBA00022741"/>
    </source>
</evidence>
<dbReference type="GO" id="GO:0042802">
    <property type="term" value="F:identical protein binding"/>
    <property type="evidence" value="ECO:0007669"/>
    <property type="project" value="UniProtKB-ARBA"/>
</dbReference>
<dbReference type="Gene3D" id="1.20.5.370">
    <property type="match status" value="4"/>
</dbReference>
<evidence type="ECO:0000256" key="8">
    <source>
        <dbReference type="ARBA" id="ARBA00023123"/>
    </source>
</evidence>
<comment type="subunit">
    <text evidence="13">Muscle myosin is a hexameric protein that consists of 2 heavy chain subunits (MHC), 2 alkali light chain subunits (MLC) and 2 regulatory light chain subunits (MLC-2).</text>
</comment>
<sequence>MSPILAVKNAHVKYLIVLVTLSATFCAAFEGAAPNAGRVIPNHLIVCYENKTLYDRATRLPSTMSSLIALIAKIERAGGLNMDMRTLTAALLYQYRVDGIQRAPEIAWAPGVVPFAATGRQRAKYRVLKENLIPPGNFLPDEGLRDFEKCSLHFMLSSSVSPWERGDENDICPLQIGGRSIGVNADMKKQSRSWSEWPEDSEKPTVRKASVSRCPIENGVLWTPWGSVNAGTVLASIAAALQPQRVPLSMLIRGLSSGEEHSEALDNKWAASLAGDLAEVAVYQGPRAMVFEKMRLGPGGQWNDTAIPRAMYMDPWLGTQNGWEQDSWDMTESELLGGIDGIMLAQNLPRWLDLQSKLRLSQVLDMYYSERGVCFDTEIRACRRQDLYKQHISFDTLNEQTQNFVTVLYDHTNEAFPMEASMLKKFANDAVKAGIRFAENVMTKDSEHFACPEYPLPIPRVEALVVLDGSWTTWEAQRVVGVLDRSIDVSEFGSEIAVMNGYTGAMMVNFTRLSTYSVLRVQNSTNWPIGLDLEKTIREAKKMFLHKRAVQARRGENVAAASRGTAVVVLAPSATISQSVLNNAKEEFRLFHSLLPDVRFFFVVSRNKEDFYQFVEDPNVDIIHVASNEMDSYMLKLVERLRAVPARILPPMCPSLVKDSFFGQALKEWMPVEPKGPLFEDYVSVDDPRIYKIPKEQLVGTSKVSITFKNANYGDLILCISRTPPEREKESPPLSALQTPPEHELRSLGDEVQERCYPLRAGKEHTFQISQPCFDWDLQACKPIYFLLRVEATDTNCLEKDCRFPNQTGPSGRDVNRVPIGRRRANQRHCCSAAITLQTFYIRVVCTALSWTEQLLNESSLAVLLPTLCVYSLEGEDPDPTPYLFVSLEQKRIDQTKPYDAKKACWVADDKDGYLLGEIKSTKGDMVVVGLPGGEEKSLKKELLQQVNPPKYEKAEDMSNLTYLNDASVLHNLKQRYYAQLIYTYSGLFCVAINPYKRFPVYTNRCAKMYRGKRRNEVPPHIFAISDGAYVNMLTNRENQSMLITGESGAGKTENTKKVIAYFATVGANEKKSEAQEKKGSLEDQVVQTNPVLEAFGNAKTVRNDNSSRFGKFIRIHFGPSGKLAGADIETYLLEKARVISQQSLERSYHIFYQMMSGAVPGLKDICLLSDNIYDYYNVSQGKITIPSMDDGEESQLTDEAFNVLGFTQEEKDNIYKITASVMHMGGMKFKQRGREEQAEADGMVEGERVAKLLGCDCADMYKNLLKPRIKVGNEFVTQGRNKDQVTNSVGAICKAMFDRLFKWLVKKCNETLDTKQKRQHFIGVLDIAGFEIFDYNGFEQICINFTNEKLQQFFNHHMFVLEQEEYKKEGINWAFIDFGMDLLMCIELIEKFNGFEQICINFTNEKLQQFFNHHMFVLEQEEYKREGIDWAFIDFGMDLLACIELIEKPLGILSILEEESMFPKATDQTFLEKLRTQHLGKSPNFQKPKPPKPGQVEAHFAIVHYAGTVAYNLTGWLEKNKDPLNDTVVDQFKKSSNKLLIEIFADHPGQSGGADPSGGGGKGGRGKKGGGFATVSSSYKEQLNNLMTTLKSTQPHFVRCIIPNEMKQPGVIDSHLVMHQLTCNGVLEGIRICRKGFPNRMVYPDFKLRYMILAPAIMQAESDPKVAAAKCLESVELDPESYRIGHTKVFFRAGVLGTMEELRDDRLGKIVAWMQAYMRGYLARKEYKKLQEQRIALQVVQRNLRKYLQLRTWPWWKMWQKVRPMLNVTRVEDEIAKLEEKAAKAQEAFEKEEKAHKELQAAFAKLQQEKNELTANLEGEKGNLADFHEKANKLKAQKADLEAQLNDTQERLQQEEDARNQLFQSKKKLEQEISGLKKDVEDLELAVQKSEQDKATKDHQIRNLNDEIAHQDELINKLNKEKKLSGETSQKTAEELQASEDKVNHLNKVKAKLEQTLDELEDSLEREKKLRGDIEKTKRKVEGDLKLTQEAVADLERNKKELEQTIQRKDKEISSVTAKLEDEQSLVSKLNKQIKELQSRIEELEEEVEAERQSRSKAEKQRADLARELEEIGERLEEAGGATSAQIELNKKREAELAKLRRDLEESNIQHEATLANLRKKHNDAVAEMGEQIDQLNKLKAKAEHDRSSAYNELNQTRGAIDGLAREKAAAEKIAKQLQHNINEIQSKLDESNRTLNDFDAAKKKLSVENSDLLRQLEEAESQVSQLSKIKISLTTQLEDTKRMADEESRERATLLGKFRNLEHDLDNIREQMEEEAEGKADIQRQLSKANAEAQLWRSKYESEGVARAEELEESKRKLQARLAEAEETIESLNQKVVALEKTRQRLSTEVEDLTLEVDRAHLIANAAEKKQKHFDKIIGEWKLKVDDLAAELDASQKECRNYSTELFRLKGAYDEGQEQLEAVRRENKNLADEVKDLLDQIGEGGRNIHEIEKSRKRLEVEKDELQAALEEAEAALEQEENKVLRAQLELSQVRQEIDRRIQEKEEEFENTRKNHQRALDSMQASLEAEAKGKAEALRMKKKLEADINELEIALDHANKANAESQKNIKRYQQQIKEIQTSLEEEQRARDEAREQYGIAERRANALQNELEESRTLLEQADRGRRQAEQELSDAHEQLNELGGQNQSISAAKRKLESELSTLHSDLDELLNEAKSSEEKAKKAMVDAARLADELRAEQEHAQTQEKLRKALEVQIKELQVRLDEAENSALKGGKKAIQKLEQRVRELENELDGEQRRHADAQKNLRKSERRIKELSFQSEEDRKNHERMQDLVDKLQQKIKTYKRQIEEAEEIAALNLAKFRKAQQELEEAEERADLSEQAIAKFRAKGRSGSAARALSPVPSAGKQLPKKLIE</sequence>
<keyword evidence="3" id="KW-0787">Thick filament</keyword>
<dbReference type="GO" id="GO:0051015">
    <property type="term" value="F:actin filament binding"/>
    <property type="evidence" value="ECO:0007669"/>
    <property type="project" value="InterPro"/>
</dbReference>
<dbReference type="CDD" id="cd14909">
    <property type="entry name" value="MYSc_Myh1_insects_crustaceans"/>
    <property type="match status" value="1"/>
</dbReference>
<feature type="binding site" evidence="14">
    <location>
        <begin position="1046"/>
        <end position="1053"/>
    </location>
    <ligand>
        <name>ATP</name>
        <dbReference type="ChEBI" id="CHEBI:30616"/>
    </ligand>
</feature>
<evidence type="ECO:0000256" key="2">
    <source>
        <dbReference type="ARBA" id="ARBA00008314"/>
    </source>
</evidence>
<dbReference type="FunFam" id="1.20.5.340:FF:000050">
    <property type="entry name" value="Myosin heavy chain, muscle"/>
    <property type="match status" value="1"/>
</dbReference>
<dbReference type="PROSITE" id="PS51456">
    <property type="entry name" value="MYOSIN_MOTOR"/>
    <property type="match status" value="1"/>
</dbReference>
<dbReference type="FunFam" id="1.20.5.340:FF:000021">
    <property type="entry name" value="Myosin heavy chain, isoform G"/>
    <property type="match status" value="1"/>
</dbReference>
<keyword evidence="9 14" id="KW-0505">Motor protein</keyword>
<keyword evidence="8 14" id="KW-0518">Myosin</keyword>
<dbReference type="InterPro" id="IPR008989">
    <property type="entry name" value="Myosin_S1_N"/>
</dbReference>
<evidence type="ECO:0000259" key="18">
    <source>
        <dbReference type="PROSITE" id="PS51844"/>
    </source>
</evidence>
<dbReference type="FunFam" id="1.20.5.370:FF:000001">
    <property type="entry name" value="Myosin heavy chain"/>
    <property type="match status" value="1"/>
</dbReference>
<dbReference type="FunFam" id="1.20.5.370:FF:000005">
    <property type="entry name" value="Myosin heavy chain, isoform I"/>
    <property type="match status" value="1"/>
</dbReference>
<dbReference type="FunFam" id="1.20.5.4820:FF:000002">
    <property type="entry name" value="Myosin heavy chain 10"/>
    <property type="match status" value="1"/>
</dbReference>
<dbReference type="InterPro" id="IPR014751">
    <property type="entry name" value="XRCC4-like_C"/>
</dbReference>
<keyword evidence="10" id="KW-0514">Muscle protein</keyword>
<feature type="region of interest" description="Disordered" evidence="15">
    <location>
        <begin position="2043"/>
        <end position="2065"/>
    </location>
</feature>
<dbReference type="FunFam" id="1.20.5.370:FF:000009">
    <property type="entry name" value="Myosin heavy chain, isoform G"/>
    <property type="match status" value="1"/>
</dbReference>
<evidence type="ECO:0000256" key="1">
    <source>
        <dbReference type="ARBA" id="ARBA00004657"/>
    </source>
</evidence>
<evidence type="ECO:0008006" key="21">
    <source>
        <dbReference type="Google" id="ProtNLM"/>
    </source>
</evidence>
<dbReference type="SMART" id="SM00242">
    <property type="entry name" value="MYSc"/>
    <property type="match status" value="1"/>
</dbReference>
<evidence type="ECO:0000256" key="3">
    <source>
        <dbReference type="ARBA" id="ARBA00022433"/>
    </source>
</evidence>
<evidence type="ECO:0000256" key="11">
    <source>
        <dbReference type="ARBA" id="ARBA00023203"/>
    </source>
</evidence>
<keyword evidence="6 14" id="KW-0067">ATP-binding</keyword>
<feature type="signal peptide" evidence="16">
    <location>
        <begin position="1"/>
        <end position="28"/>
    </location>
</feature>
<dbReference type="Gene3D" id="1.20.58.530">
    <property type="match status" value="2"/>
</dbReference>
<dbReference type="GO" id="GO:0031033">
    <property type="term" value="P:myosin filament organization"/>
    <property type="evidence" value="ECO:0007669"/>
    <property type="project" value="UniProtKB-ARBA"/>
</dbReference>
<feature type="compositionally biased region" description="Basic and acidic residues" evidence="15">
    <location>
        <begin position="2622"/>
        <end position="2640"/>
    </location>
</feature>
<dbReference type="FunFam" id="1.20.58.530:FF:000001">
    <property type="entry name" value="Myosin heavy chain"/>
    <property type="match status" value="1"/>
</dbReference>
<dbReference type="FunFam" id="1.20.5.340:FF:000038">
    <property type="entry name" value="Myosin heavy chain muscle"/>
    <property type="match status" value="1"/>
</dbReference>
<evidence type="ECO:0000256" key="12">
    <source>
        <dbReference type="ARBA" id="ARBA00037488"/>
    </source>
</evidence>
<dbReference type="Pfam" id="PF01576">
    <property type="entry name" value="Myosin_tail_1"/>
    <property type="match status" value="1"/>
</dbReference>
<dbReference type="FunFam" id="1.20.5.340:FF:000019">
    <property type="entry name" value="Myosin heavy chain, isoform G"/>
    <property type="match status" value="1"/>
</dbReference>
<dbReference type="PROSITE" id="PS50096">
    <property type="entry name" value="IQ"/>
    <property type="match status" value="1"/>
</dbReference>
<dbReference type="FunFam" id="2.30.30.360:FF:000001">
    <property type="entry name" value="Myosin heavy chain"/>
    <property type="match status" value="1"/>
</dbReference>
<dbReference type="Pfam" id="PF02736">
    <property type="entry name" value="Myosin_N"/>
    <property type="match status" value="1"/>
</dbReference>
<evidence type="ECO:0000256" key="9">
    <source>
        <dbReference type="ARBA" id="ARBA00023175"/>
    </source>
</evidence>
<dbReference type="PANTHER" id="PTHR13140:SF857">
    <property type="entry name" value="MYOSIN-11"/>
    <property type="match status" value="1"/>
</dbReference>
<dbReference type="SMART" id="SM00015">
    <property type="entry name" value="IQ"/>
    <property type="match status" value="1"/>
</dbReference>
<proteinExistence type="inferred from homology"/>
<evidence type="ECO:0000256" key="13">
    <source>
        <dbReference type="ARBA" id="ARBA00038612"/>
    </source>
</evidence>
<dbReference type="GO" id="GO:0045214">
    <property type="term" value="P:sarcomere organization"/>
    <property type="evidence" value="ECO:0007669"/>
    <property type="project" value="UniProtKB-ARBA"/>
</dbReference>
<dbReference type="InterPro" id="IPR002928">
    <property type="entry name" value="Myosin_tail"/>
</dbReference>
<dbReference type="PANTHER" id="PTHR13140">
    <property type="entry name" value="MYOSIN"/>
    <property type="match status" value="1"/>
</dbReference>
<dbReference type="EMBL" id="CADEPI010000060">
    <property type="protein sequence ID" value="CAB3371313.1"/>
    <property type="molecule type" value="Genomic_DNA"/>
</dbReference>
<evidence type="ECO:0000313" key="20">
    <source>
        <dbReference type="Proteomes" id="UP000494165"/>
    </source>
</evidence>
<reference evidence="19 20" key="1">
    <citation type="submission" date="2020-04" db="EMBL/GenBank/DDBJ databases">
        <authorList>
            <person name="Alioto T."/>
            <person name="Alioto T."/>
            <person name="Gomez Garrido J."/>
        </authorList>
    </citation>
    <scope>NUCLEOTIDE SEQUENCE [LARGE SCALE GENOMIC DNA]</scope>
</reference>
<dbReference type="GO" id="GO:0006936">
    <property type="term" value="P:muscle contraction"/>
    <property type="evidence" value="ECO:0007669"/>
    <property type="project" value="UniProtKB-ARBA"/>
</dbReference>
<dbReference type="InterPro" id="IPR027417">
    <property type="entry name" value="P-loop_NTPase"/>
</dbReference>
<feature type="region of interest" description="Disordered" evidence="15">
    <location>
        <begin position="1920"/>
        <end position="1941"/>
    </location>
</feature>
<dbReference type="GO" id="GO:0008307">
    <property type="term" value="F:structural constituent of muscle"/>
    <property type="evidence" value="ECO:0007669"/>
    <property type="project" value="UniProtKB-ARBA"/>
</dbReference>
<keyword evidence="16" id="KW-0732">Signal</keyword>
<keyword evidence="7" id="KW-0175">Coiled coil</keyword>
<keyword evidence="11 14" id="KW-0009">Actin-binding</keyword>
<evidence type="ECO:0000313" key="19">
    <source>
        <dbReference type="EMBL" id="CAB3371313.1"/>
    </source>
</evidence>
<dbReference type="InterPro" id="IPR036961">
    <property type="entry name" value="Kinesin_motor_dom_sf"/>
</dbReference>
<dbReference type="FunFam" id="1.20.5.370:FF:000008">
    <property type="entry name" value="Myosin heavy chain"/>
    <property type="match status" value="1"/>
</dbReference>
<dbReference type="InterPro" id="IPR001609">
    <property type="entry name" value="Myosin_head_motor_dom-like"/>
</dbReference>
<comment type="subcellular location">
    <subcellularLocation>
        <location evidence="1">Cytoplasm</location>
        <location evidence="1">Myofibril</location>
    </subcellularLocation>
</comment>
<feature type="region of interest" description="Disordered" evidence="15">
    <location>
        <begin position="2622"/>
        <end position="2647"/>
    </location>
</feature>
<dbReference type="Gene3D" id="3.30.70.1590">
    <property type="match status" value="1"/>
</dbReference>
<feature type="domain" description="Myosin motor" evidence="17">
    <location>
        <begin position="953"/>
        <end position="1705"/>
    </location>
</feature>
<dbReference type="Gene3D" id="2.30.30.360">
    <property type="entry name" value="Myosin S1 fragment, N-terminal"/>
    <property type="match status" value="1"/>
</dbReference>
<keyword evidence="20" id="KW-1185">Reference proteome</keyword>
<dbReference type="Gene3D" id="4.10.270.10">
    <property type="entry name" value="Myosin, subunit A"/>
    <property type="match status" value="1"/>
</dbReference>
<feature type="domain" description="Myosin N-terminal SH3-like" evidence="18">
    <location>
        <begin position="900"/>
        <end position="949"/>
    </location>
</feature>
<comment type="function">
    <text evidence="12">Muscle contraction.</text>
</comment>
<feature type="region of interest" description="Disordered" evidence="15">
    <location>
        <begin position="2850"/>
        <end position="2876"/>
    </location>
</feature>
<dbReference type="GO" id="GO:0016459">
    <property type="term" value="C:myosin complex"/>
    <property type="evidence" value="ECO:0007669"/>
    <property type="project" value="UniProtKB-KW"/>
</dbReference>
<dbReference type="Pfam" id="PF00063">
    <property type="entry name" value="Myosin_head"/>
    <property type="match status" value="2"/>
</dbReference>
<gene>
    <name evidence="19" type="ORF">CLODIP_2_CD05895</name>
</gene>
<dbReference type="PROSITE" id="PS51844">
    <property type="entry name" value="SH3_LIKE"/>
    <property type="match status" value="1"/>
</dbReference>
<dbReference type="Gene3D" id="3.40.850.10">
    <property type="entry name" value="Kinesin motor domain"/>
    <property type="match status" value="2"/>
</dbReference>
<feature type="region of interest" description="Actin-binding" evidence="14">
    <location>
        <begin position="1584"/>
        <end position="1606"/>
    </location>
</feature>
<dbReference type="Proteomes" id="UP000494165">
    <property type="component" value="Unassembled WGS sequence"/>
</dbReference>